<sequence length="110" mass="12239">MEHDIPAYPNYGVLGLMKSPEMRALMREKAELVEALYREFVAKRTGRLARSSRIETHIGGNKNDRWEATVIVGEGVPYGAPHEFGYDDGDVGVYAGHRDLNRALDAMGGF</sequence>
<evidence type="ECO:0000313" key="1">
    <source>
        <dbReference type="EMBL" id="PKV80911.1"/>
    </source>
</evidence>
<dbReference type="EMBL" id="PJMW01000002">
    <property type="protein sequence ID" value="PKV80911.1"/>
    <property type="molecule type" value="Genomic_DNA"/>
</dbReference>
<organism evidence="1 2">
    <name type="scientific">Nocardia fluminea</name>
    <dbReference type="NCBI Taxonomy" id="134984"/>
    <lineage>
        <taxon>Bacteria</taxon>
        <taxon>Bacillati</taxon>
        <taxon>Actinomycetota</taxon>
        <taxon>Actinomycetes</taxon>
        <taxon>Mycobacteriales</taxon>
        <taxon>Nocardiaceae</taxon>
        <taxon>Nocardia</taxon>
    </lineage>
</organism>
<gene>
    <name evidence="1" type="ORF">ATK86_5348</name>
</gene>
<evidence type="ECO:0000313" key="2">
    <source>
        <dbReference type="Proteomes" id="UP000233766"/>
    </source>
</evidence>
<accession>A0A2N3VH18</accession>
<dbReference type="OrthoDB" id="4560045at2"/>
<name>A0A2N3VH18_9NOCA</name>
<dbReference type="Proteomes" id="UP000233766">
    <property type="component" value="Unassembled WGS sequence"/>
</dbReference>
<comment type="caution">
    <text evidence="1">The sequence shown here is derived from an EMBL/GenBank/DDBJ whole genome shotgun (WGS) entry which is preliminary data.</text>
</comment>
<protein>
    <submittedName>
        <fullName evidence="1">Uncharacterized protein</fullName>
    </submittedName>
</protein>
<reference evidence="1 2" key="1">
    <citation type="submission" date="2017-12" db="EMBL/GenBank/DDBJ databases">
        <title>Sequencing the genomes of 1000 Actinobacteria strains.</title>
        <authorList>
            <person name="Klenk H.-P."/>
        </authorList>
    </citation>
    <scope>NUCLEOTIDE SEQUENCE [LARGE SCALE GENOMIC DNA]</scope>
    <source>
        <strain evidence="1 2">DSM 44489</strain>
    </source>
</reference>
<dbReference type="RefSeq" id="WP_101466756.1">
    <property type="nucleotide sequence ID" value="NZ_PJMW01000002.1"/>
</dbReference>
<proteinExistence type="predicted"/>
<keyword evidence="2" id="KW-1185">Reference proteome</keyword>
<dbReference type="AlphaFoldDB" id="A0A2N3VH18"/>